<dbReference type="GO" id="GO:0007165">
    <property type="term" value="P:signal transduction"/>
    <property type="evidence" value="ECO:0007669"/>
    <property type="project" value="InterPro"/>
</dbReference>
<dbReference type="InterPro" id="IPR011022">
    <property type="entry name" value="Arrestin_C-like"/>
</dbReference>
<dbReference type="InterPro" id="IPR014752">
    <property type="entry name" value="Arrestin-like_C"/>
</dbReference>
<proteinExistence type="inferred from homology"/>
<dbReference type="Proteomes" id="UP001497525">
    <property type="component" value="Unassembled WGS sequence"/>
</dbReference>
<name>A0AAV2TDH1_CALDB</name>
<dbReference type="PANTHER" id="PTHR11792:SF17">
    <property type="entry name" value="KURTZ ARRESTIN"/>
    <property type="match status" value="1"/>
</dbReference>
<organism evidence="4 5">
    <name type="scientific">Calicophoron daubneyi</name>
    <name type="common">Rumen fluke</name>
    <name type="synonym">Paramphistomum daubneyi</name>
    <dbReference type="NCBI Taxonomy" id="300641"/>
    <lineage>
        <taxon>Eukaryota</taxon>
        <taxon>Metazoa</taxon>
        <taxon>Spiralia</taxon>
        <taxon>Lophotrochozoa</taxon>
        <taxon>Platyhelminthes</taxon>
        <taxon>Trematoda</taxon>
        <taxon>Digenea</taxon>
        <taxon>Plagiorchiida</taxon>
        <taxon>Pronocephalata</taxon>
        <taxon>Paramphistomoidea</taxon>
        <taxon>Paramphistomidae</taxon>
        <taxon>Calicophoron</taxon>
    </lineage>
</organism>
<comment type="caution">
    <text evidence="4">The sequence shown here is derived from an EMBL/GenBank/DDBJ whole genome shotgun (WGS) entry which is preliminary data.</text>
</comment>
<feature type="domain" description="Arrestin C-terminal-like" evidence="3">
    <location>
        <begin position="200"/>
        <end position="360"/>
    </location>
</feature>
<dbReference type="InterPro" id="IPR014756">
    <property type="entry name" value="Ig_E-set"/>
</dbReference>
<accession>A0AAV2TDH1</accession>
<protein>
    <recommendedName>
        <fullName evidence="3">Arrestin C-terminal-like domain-containing protein</fullName>
    </recommendedName>
</protein>
<evidence type="ECO:0000256" key="1">
    <source>
        <dbReference type="ARBA" id="ARBA00005298"/>
    </source>
</evidence>
<evidence type="ECO:0000259" key="3">
    <source>
        <dbReference type="SMART" id="SM01017"/>
    </source>
</evidence>
<gene>
    <name evidence="4" type="ORF">CDAUBV1_LOCUS7517</name>
</gene>
<dbReference type="Pfam" id="PF02752">
    <property type="entry name" value="Arrestin_C"/>
    <property type="match status" value="1"/>
</dbReference>
<evidence type="ECO:0000313" key="5">
    <source>
        <dbReference type="Proteomes" id="UP001497525"/>
    </source>
</evidence>
<feature type="region of interest" description="Disordered" evidence="2">
    <location>
        <begin position="449"/>
        <end position="469"/>
    </location>
</feature>
<comment type="similarity">
    <text evidence="1">Belongs to the arrestin family.</text>
</comment>
<dbReference type="GO" id="GO:0002031">
    <property type="term" value="P:G protein-coupled receptor internalization"/>
    <property type="evidence" value="ECO:0007669"/>
    <property type="project" value="TreeGrafter"/>
</dbReference>
<dbReference type="GO" id="GO:0005737">
    <property type="term" value="C:cytoplasm"/>
    <property type="evidence" value="ECO:0007669"/>
    <property type="project" value="TreeGrafter"/>
</dbReference>
<evidence type="ECO:0000256" key="2">
    <source>
        <dbReference type="SAM" id="MobiDB-lite"/>
    </source>
</evidence>
<dbReference type="GO" id="GO:0001664">
    <property type="term" value="F:G protein-coupled receptor binding"/>
    <property type="evidence" value="ECO:0007669"/>
    <property type="project" value="TreeGrafter"/>
</dbReference>
<dbReference type="Pfam" id="PF00339">
    <property type="entry name" value="Arrestin_N"/>
    <property type="match status" value="1"/>
</dbReference>
<dbReference type="Gene3D" id="2.60.40.840">
    <property type="match status" value="1"/>
</dbReference>
<dbReference type="AlphaFoldDB" id="A0AAV2TDH1"/>
<dbReference type="InterPro" id="IPR011021">
    <property type="entry name" value="Arrestin-like_N"/>
</dbReference>
<dbReference type="InterPro" id="IPR000698">
    <property type="entry name" value="Arrestin"/>
</dbReference>
<dbReference type="SUPFAM" id="SSF81296">
    <property type="entry name" value="E set domains"/>
    <property type="match status" value="2"/>
</dbReference>
<dbReference type="PRINTS" id="PR00309">
    <property type="entry name" value="ARRESTIN"/>
</dbReference>
<dbReference type="PANTHER" id="PTHR11792">
    <property type="entry name" value="ARRESTIN"/>
    <property type="match status" value="1"/>
</dbReference>
<dbReference type="InterPro" id="IPR014753">
    <property type="entry name" value="Arrestin_N"/>
</dbReference>
<dbReference type="SMART" id="SM01017">
    <property type="entry name" value="Arrestin_C"/>
    <property type="match status" value="1"/>
</dbReference>
<dbReference type="EMBL" id="CAXLJL010000190">
    <property type="protein sequence ID" value="CAL5134312.1"/>
    <property type="molecule type" value="Genomic_DNA"/>
</dbReference>
<sequence>MLMFHIVRSEVSEWRGSVPELDVCDENGEGVVLIDPEYVKDRKVFIHLLGAFRYGRDEVDLLGLNYHKDIYLSTKQAYPPPVVNEGNHKNGSTIPASPLEPPTQTRLQERLIRKLGANAYPFYFQLPAYSAPSVSLNLSPSDSSKPCRVDYELKVYVADNPDDKPQKRNSVRMIIRKLTYAPDEPGPQPSTEALRDFLMSVGSLRAEVSLDKQKYYHGEAISVNVLVDNNSGKSVKRIKMSVRQYTQICLHSTVNYKCTVAELQSDEGFPILPSQTGWCKVYRLCPTLAHNRDKVGVAMDGDLKHEDTNLASSTIDPPDSVSRDPIGIMIQYKVKVRLILGFGISDVCLELPFILTHPSTGETDIFANQNIPPCPTEPRLPNLSSLPVSVTPIKQQNAQMFADAPASFAFVYNGSLSNGNNHDMVKTAVKSPGVVQLNRNGGNLVDVFHSDRTVPPPLRASTKPRKPSSITLGWSNTADEMITHQRMPQSVLPRTPPCPTPVSRLGNAFTSSVDPMFGSFKSDRRVSTTGTQSTVSEEDMLFEDFARFRLHATNTSVTADAIQKSTVI</sequence>
<reference evidence="4" key="1">
    <citation type="submission" date="2024-06" db="EMBL/GenBank/DDBJ databases">
        <authorList>
            <person name="Liu X."/>
            <person name="Lenzi L."/>
            <person name="Haldenby T S."/>
            <person name="Uol C."/>
        </authorList>
    </citation>
    <scope>NUCLEOTIDE SEQUENCE</scope>
</reference>
<dbReference type="Gene3D" id="2.60.40.640">
    <property type="match status" value="1"/>
</dbReference>
<evidence type="ECO:0000313" key="4">
    <source>
        <dbReference type="EMBL" id="CAL5134312.1"/>
    </source>
</evidence>